<gene>
    <name evidence="1" type="ORF">N5A56_008560</name>
</gene>
<dbReference type="RefSeq" id="WP_265725077.1">
    <property type="nucleotide sequence ID" value="NZ_JAOSLC020000003.1"/>
</dbReference>
<comment type="caution">
    <text evidence="1">The sequence shown here is derived from an EMBL/GenBank/DDBJ whole genome shotgun (WGS) entry which is preliminary data.</text>
</comment>
<dbReference type="InterPro" id="IPR023346">
    <property type="entry name" value="Lysozyme-like_dom_sf"/>
</dbReference>
<organism evidence="1 2">
    <name type="scientific">Polaribacter ponticola</name>
    <dbReference type="NCBI Taxonomy" id="2978475"/>
    <lineage>
        <taxon>Bacteria</taxon>
        <taxon>Pseudomonadati</taxon>
        <taxon>Bacteroidota</taxon>
        <taxon>Flavobacteriia</taxon>
        <taxon>Flavobacteriales</taxon>
        <taxon>Flavobacteriaceae</taxon>
    </lineage>
</organism>
<sequence>MQPQNRKIYIIKKFLFLTGIFLLFVNATSSNKELEINTPIPYPKFVDYNIPYLQNNFVAFKQALAFKESQGKYTVVNTLGYLGKYQFGKTTLERFNIYNTKEFLKNPELQEKAFIALCKVNKWILRKDIKRSVGKTINGIKITESGILAAAHLSGAGNVKKFLRSNGAKNFSDAYGASIKLYLRKFADYDVSNIVANRKAKA</sequence>
<evidence type="ECO:0000313" key="1">
    <source>
        <dbReference type="EMBL" id="MDD7914460.1"/>
    </source>
</evidence>
<dbReference type="Gene3D" id="1.10.530.10">
    <property type="match status" value="1"/>
</dbReference>
<proteinExistence type="predicted"/>
<dbReference type="Proteomes" id="UP001151478">
    <property type="component" value="Unassembled WGS sequence"/>
</dbReference>
<accession>A0ABT5SA49</accession>
<dbReference type="SUPFAM" id="SSF53955">
    <property type="entry name" value="Lysozyme-like"/>
    <property type="match status" value="1"/>
</dbReference>
<name>A0ABT5SA49_9FLAO</name>
<protein>
    <submittedName>
        <fullName evidence="1">Peptidoglycan-binding protein LysM</fullName>
    </submittedName>
</protein>
<reference evidence="1" key="1">
    <citation type="submission" date="2023-02" db="EMBL/GenBank/DDBJ databases">
        <title>Polaribacter ponticola sp. nov., isolated from seawater.</title>
        <authorList>
            <person name="Baek J.H."/>
            <person name="Kim J.M."/>
            <person name="Choi D.G."/>
            <person name="Jeon C.O."/>
        </authorList>
    </citation>
    <scope>NUCLEOTIDE SEQUENCE</scope>
    <source>
        <strain evidence="1">MSW5</strain>
    </source>
</reference>
<dbReference type="EMBL" id="JAOSLC020000003">
    <property type="protein sequence ID" value="MDD7914460.1"/>
    <property type="molecule type" value="Genomic_DNA"/>
</dbReference>
<evidence type="ECO:0000313" key="2">
    <source>
        <dbReference type="Proteomes" id="UP001151478"/>
    </source>
</evidence>
<keyword evidence="2" id="KW-1185">Reference proteome</keyword>